<organism evidence="1 2">
    <name type="scientific">Nocardia transvalensis</name>
    <dbReference type="NCBI Taxonomy" id="37333"/>
    <lineage>
        <taxon>Bacteria</taxon>
        <taxon>Bacillati</taxon>
        <taxon>Actinomycetota</taxon>
        <taxon>Actinomycetes</taxon>
        <taxon>Mycobacteriales</taxon>
        <taxon>Nocardiaceae</taxon>
        <taxon>Nocardia</taxon>
    </lineage>
</organism>
<accession>A0A7W9PGY0</accession>
<dbReference type="RefSeq" id="WP_051163153.1">
    <property type="nucleotide sequence ID" value="NZ_JACHIT010000002.1"/>
</dbReference>
<dbReference type="EMBL" id="JACHIT010000002">
    <property type="protein sequence ID" value="MBB5915478.1"/>
    <property type="molecule type" value="Genomic_DNA"/>
</dbReference>
<evidence type="ECO:0008006" key="3">
    <source>
        <dbReference type="Google" id="ProtNLM"/>
    </source>
</evidence>
<comment type="caution">
    <text evidence="1">The sequence shown here is derived from an EMBL/GenBank/DDBJ whole genome shotgun (WGS) entry which is preliminary data.</text>
</comment>
<keyword evidence="2" id="KW-1185">Reference proteome</keyword>
<sequence length="356" mass="39009">MTSDRTTRLDAPGPDAIVVPAARPGRRAAEHIRLAETLGCALVVFCSREITAGDIAGHCADARVPVVAVDFDRESALPGTPDFRTSELLDGTPFRHATDFSAKRNAAILLSHYAGWDRVFLLDDDTVVAEADHIRTAADLLDEYAVTGLAVDGFPDTSVVGHAYRRIGGPPKKFLSGGALMMAPRRRKSFFPEIYNDEWLYMLDSSGFAALALTGSAIQDVCDPFDDPRRASREEFGEVIALGLHFGIRDGIAPQELDQDRWAAFLSTRHRFLDDVRRTYQARAEADSDRDRILASIESALHTFSLITPSFCVAYVDAWLRDRERWSTFLGTTPGNLSTGDAVMRLGLPAAFAGMS</sequence>
<reference evidence="1 2" key="1">
    <citation type="submission" date="2020-08" db="EMBL/GenBank/DDBJ databases">
        <title>Sequencing the genomes of 1000 actinobacteria strains.</title>
        <authorList>
            <person name="Klenk H.-P."/>
        </authorList>
    </citation>
    <scope>NUCLEOTIDE SEQUENCE [LARGE SCALE GENOMIC DNA]</scope>
    <source>
        <strain evidence="1 2">DSM 43582</strain>
    </source>
</reference>
<protein>
    <recommendedName>
        <fullName evidence="3">Glycosyl transferase family 2</fullName>
    </recommendedName>
</protein>
<gene>
    <name evidence="1" type="ORF">BJY24_004390</name>
</gene>
<name>A0A7W9PGY0_9NOCA</name>
<evidence type="ECO:0000313" key="1">
    <source>
        <dbReference type="EMBL" id="MBB5915478.1"/>
    </source>
</evidence>
<dbReference type="AlphaFoldDB" id="A0A7W9PGY0"/>
<evidence type="ECO:0000313" key="2">
    <source>
        <dbReference type="Proteomes" id="UP000540412"/>
    </source>
</evidence>
<proteinExistence type="predicted"/>
<dbReference type="Proteomes" id="UP000540412">
    <property type="component" value="Unassembled WGS sequence"/>
</dbReference>